<sequence length="125" mass="13936">MSNKPEVTFKYIFTYDYNPLYVNGAHGGVSPRGELVVNFYLERPPLPNEITHEINPNGTIGAETGVEPEDFAQSLVRFVPTGVVLNHQTARDFHHWLGEKLKEMEAIEQAKSSMRSQPGGEGVAH</sequence>
<dbReference type="RefSeq" id="WP_039743462.1">
    <property type="nucleotide sequence ID" value="NZ_CP009788.1"/>
</dbReference>
<dbReference type="KEGG" id="gpi:GPICK_11840"/>
<dbReference type="Proteomes" id="UP000057609">
    <property type="component" value="Chromosome"/>
</dbReference>
<dbReference type="HOGENOM" id="CLU_1989454_0_0_7"/>
<evidence type="ECO:0000313" key="1">
    <source>
        <dbReference type="EMBL" id="AJE03952.1"/>
    </source>
</evidence>
<accession>A0A0B5BBR3</accession>
<dbReference type="EMBL" id="CP009788">
    <property type="protein sequence ID" value="AJE03952.1"/>
    <property type="molecule type" value="Genomic_DNA"/>
</dbReference>
<evidence type="ECO:0000313" key="2">
    <source>
        <dbReference type="Proteomes" id="UP000057609"/>
    </source>
</evidence>
<reference evidence="1 2" key="1">
    <citation type="journal article" date="2015" name="Genome Announc.">
        <title>Complete Genome of Geobacter pickeringii G13T, a Metal-Reducing Isolate from Sedimentary Kaolin Deposits.</title>
        <authorList>
            <person name="Badalamenti J.P."/>
            <person name="Bond D.R."/>
        </authorList>
    </citation>
    <scope>NUCLEOTIDE SEQUENCE [LARGE SCALE GENOMIC DNA]</scope>
    <source>
        <strain evidence="1 2">G13</strain>
    </source>
</reference>
<keyword evidence="2" id="KW-1185">Reference proteome</keyword>
<proteinExistence type="predicted"/>
<name>A0A0B5BBR3_9BACT</name>
<gene>
    <name evidence="1" type="ORF">GPICK_11840</name>
</gene>
<protein>
    <submittedName>
        <fullName evidence="1">Uncharacterized protein</fullName>
    </submittedName>
</protein>
<organism evidence="1 2">
    <name type="scientific">Geobacter pickeringii</name>
    <dbReference type="NCBI Taxonomy" id="345632"/>
    <lineage>
        <taxon>Bacteria</taxon>
        <taxon>Pseudomonadati</taxon>
        <taxon>Thermodesulfobacteriota</taxon>
        <taxon>Desulfuromonadia</taxon>
        <taxon>Geobacterales</taxon>
        <taxon>Geobacteraceae</taxon>
        <taxon>Geobacter</taxon>
    </lineage>
</organism>
<dbReference type="OrthoDB" id="2991384at2"/>
<dbReference type="AlphaFoldDB" id="A0A0B5BBR3"/>